<dbReference type="STRING" id="1134435.AC731_007080"/>
<dbReference type="AlphaFoldDB" id="A0A127K449"/>
<name>A0A127K449_9RHOO</name>
<dbReference type="Gene3D" id="3.90.20.10">
    <property type="match status" value="1"/>
</dbReference>
<protein>
    <recommendedName>
        <fullName evidence="3">DUF2730 domain-containing protein</fullName>
    </recommendedName>
</protein>
<dbReference type="Proteomes" id="UP000036902">
    <property type="component" value="Chromosome"/>
</dbReference>
<evidence type="ECO:0000313" key="1">
    <source>
        <dbReference type="EMBL" id="AMO36725.1"/>
    </source>
</evidence>
<dbReference type="EMBL" id="CP014646">
    <property type="protein sequence ID" value="AMO36725.1"/>
    <property type="molecule type" value="Genomic_DNA"/>
</dbReference>
<keyword evidence="2" id="KW-1185">Reference proteome</keyword>
<organism evidence="1 2">
    <name type="scientific">Thauera humireducens</name>
    <dbReference type="NCBI Taxonomy" id="1134435"/>
    <lineage>
        <taxon>Bacteria</taxon>
        <taxon>Pseudomonadati</taxon>
        <taxon>Pseudomonadota</taxon>
        <taxon>Betaproteobacteria</taxon>
        <taxon>Rhodocyclales</taxon>
        <taxon>Zoogloeaceae</taxon>
        <taxon>Thauera</taxon>
    </lineage>
</organism>
<accession>A0A127K449</accession>
<sequence>MWLQITNTLVIWIAALYTYFANRNRVTNERITGLQASLQTRLDGMRTDMDHRLDGHADRLSRVEKDLEHAPSHEDLKRIHARMDEVSATLSSLQGEFKGANNTLHLIHTYLMTGGKQ</sequence>
<proteinExistence type="predicted"/>
<evidence type="ECO:0000313" key="2">
    <source>
        <dbReference type="Proteomes" id="UP000036902"/>
    </source>
</evidence>
<gene>
    <name evidence="1" type="ORF">AC731_007080</name>
</gene>
<evidence type="ECO:0008006" key="3">
    <source>
        <dbReference type="Google" id="ProtNLM"/>
    </source>
</evidence>
<reference evidence="2" key="1">
    <citation type="submission" date="2016-03" db="EMBL/GenBank/DDBJ databases">
        <authorList>
            <person name="Ma C."/>
            <person name="Zhou S."/>
            <person name="Yang G."/>
        </authorList>
    </citation>
    <scope>NUCLEOTIDE SEQUENCE [LARGE SCALE GENOMIC DNA]</scope>
    <source>
        <strain evidence="2">SgZ-1</strain>
    </source>
</reference>
<dbReference type="KEGG" id="thu:AC731_007080"/>